<organism evidence="2 3">
    <name type="scientific">Papilio xuthus</name>
    <name type="common">Asian swallowtail butterfly</name>
    <dbReference type="NCBI Taxonomy" id="66420"/>
    <lineage>
        <taxon>Eukaryota</taxon>
        <taxon>Metazoa</taxon>
        <taxon>Ecdysozoa</taxon>
        <taxon>Arthropoda</taxon>
        <taxon>Hexapoda</taxon>
        <taxon>Insecta</taxon>
        <taxon>Pterygota</taxon>
        <taxon>Neoptera</taxon>
        <taxon>Endopterygota</taxon>
        <taxon>Lepidoptera</taxon>
        <taxon>Glossata</taxon>
        <taxon>Ditrysia</taxon>
        <taxon>Papilionoidea</taxon>
        <taxon>Papilionidae</taxon>
        <taxon>Papilioninae</taxon>
        <taxon>Papilio</taxon>
    </lineage>
</organism>
<name>A0A194PYA8_PAPXU</name>
<reference evidence="2 3" key="1">
    <citation type="journal article" date="2015" name="Nat. Commun.">
        <title>Outbred genome sequencing and CRISPR/Cas9 gene editing in butterflies.</title>
        <authorList>
            <person name="Li X."/>
            <person name="Fan D."/>
            <person name="Zhang W."/>
            <person name="Liu G."/>
            <person name="Zhang L."/>
            <person name="Zhao L."/>
            <person name="Fang X."/>
            <person name="Chen L."/>
            <person name="Dong Y."/>
            <person name="Chen Y."/>
            <person name="Ding Y."/>
            <person name="Zhao R."/>
            <person name="Feng M."/>
            <person name="Zhu Y."/>
            <person name="Feng Y."/>
            <person name="Jiang X."/>
            <person name="Zhu D."/>
            <person name="Xiang H."/>
            <person name="Feng X."/>
            <person name="Li S."/>
            <person name="Wang J."/>
            <person name="Zhang G."/>
            <person name="Kronforst M.R."/>
            <person name="Wang W."/>
        </authorList>
    </citation>
    <scope>NUCLEOTIDE SEQUENCE [LARGE SCALE GENOMIC DNA]</scope>
    <source>
        <strain evidence="2">Ya'a_city_454_Px</strain>
        <tissue evidence="2">Whole body</tissue>
    </source>
</reference>
<evidence type="ECO:0000256" key="1">
    <source>
        <dbReference type="SAM" id="Phobius"/>
    </source>
</evidence>
<sequence length="99" mass="11142">MAIGVDTSKWKPRKLKGTPAAKVSNIIGISVLTFGVICGVFYQFSNITANFRKKLEPLYEDPEPEVERRLMIASGLRNKSGDMIRKQMEEDARPDTPDK</sequence>
<protein>
    <submittedName>
        <fullName evidence="2">Uncharacterized protein</fullName>
    </submittedName>
</protein>
<dbReference type="AlphaFoldDB" id="A0A194PYA8"/>
<keyword evidence="1" id="KW-1133">Transmembrane helix</keyword>
<evidence type="ECO:0000313" key="2">
    <source>
        <dbReference type="EMBL" id="KPI97734.1"/>
    </source>
</evidence>
<proteinExistence type="predicted"/>
<dbReference type="Proteomes" id="UP000053268">
    <property type="component" value="Unassembled WGS sequence"/>
</dbReference>
<feature type="transmembrane region" description="Helical" evidence="1">
    <location>
        <begin position="23"/>
        <end position="44"/>
    </location>
</feature>
<gene>
    <name evidence="2" type="ORF">RR46_02409</name>
</gene>
<accession>A0A194PYA8</accession>
<keyword evidence="1" id="KW-0812">Transmembrane</keyword>
<keyword evidence="3" id="KW-1185">Reference proteome</keyword>
<evidence type="ECO:0000313" key="3">
    <source>
        <dbReference type="Proteomes" id="UP000053268"/>
    </source>
</evidence>
<dbReference type="EMBL" id="KQ459588">
    <property type="protein sequence ID" value="KPI97734.1"/>
    <property type="molecule type" value="Genomic_DNA"/>
</dbReference>
<keyword evidence="1" id="KW-0472">Membrane</keyword>